<sequence length="131" mass="14487">MHHIYSTLANNNEYIRYTNNGPGGVNIAERSVVIKGGHGIHKKGIGTAMGVHTTVSDEDFEWLKDDYSFKQHMKNGYIQVKKGEVNTEVAAADMVTRDQRTDACPIVPQDFKDDGKKETVKPAEGKKPKAA</sequence>
<dbReference type="AlphaFoldDB" id="A0A225DL26"/>
<evidence type="ECO:0000313" key="3">
    <source>
        <dbReference type="Proteomes" id="UP000214646"/>
    </source>
</evidence>
<reference evidence="3" key="1">
    <citation type="submission" date="2017-06" db="EMBL/GenBank/DDBJ databases">
        <title>Genome analysis of Fimbriiglobus ruber SP5, the first member of the order Planctomycetales with confirmed chitinolytic capability.</title>
        <authorList>
            <person name="Ravin N.V."/>
            <person name="Rakitin A.L."/>
            <person name="Ivanova A.A."/>
            <person name="Beletsky A.V."/>
            <person name="Kulichevskaya I.S."/>
            <person name="Mardanov A.V."/>
            <person name="Dedysh S.N."/>
        </authorList>
    </citation>
    <scope>NUCLEOTIDE SEQUENCE [LARGE SCALE GENOMIC DNA]</scope>
    <source>
        <strain evidence="3">SP5</strain>
    </source>
</reference>
<keyword evidence="3" id="KW-1185">Reference proteome</keyword>
<accession>A0A225DL26</accession>
<proteinExistence type="predicted"/>
<feature type="compositionally biased region" description="Basic and acidic residues" evidence="1">
    <location>
        <begin position="110"/>
        <end position="131"/>
    </location>
</feature>
<name>A0A225DL26_9BACT</name>
<protein>
    <submittedName>
        <fullName evidence="2">Phage protein</fullName>
    </submittedName>
</protein>
<dbReference type="EMBL" id="NIDE01000005">
    <property type="protein sequence ID" value="OWK42190.1"/>
    <property type="molecule type" value="Genomic_DNA"/>
</dbReference>
<evidence type="ECO:0000313" key="2">
    <source>
        <dbReference type="EMBL" id="OWK42190.1"/>
    </source>
</evidence>
<organism evidence="2 3">
    <name type="scientific">Fimbriiglobus ruber</name>
    <dbReference type="NCBI Taxonomy" id="1908690"/>
    <lineage>
        <taxon>Bacteria</taxon>
        <taxon>Pseudomonadati</taxon>
        <taxon>Planctomycetota</taxon>
        <taxon>Planctomycetia</taxon>
        <taxon>Gemmatales</taxon>
        <taxon>Gemmataceae</taxon>
        <taxon>Fimbriiglobus</taxon>
    </lineage>
</organism>
<dbReference type="OrthoDB" id="6444714at2"/>
<dbReference type="RefSeq" id="WP_088255392.1">
    <property type="nucleotide sequence ID" value="NZ_NIDE01000005.1"/>
</dbReference>
<evidence type="ECO:0000256" key="1">
    <source>
        <dbReference type="SAM" id="MobiDB-lite"/>
    </source>
</evidence>
<feature type="region of interest" description="Disordered" evidence="1">
    <location>
        <begin position="100"/>
        <end position="131"/>
    </location>
</feature>
<dbReference type="Proteomes" id="UP000214646">
    <property type="component" value="Unassembled WGS sequence"/>
</dbReference>
<comment type="caution">
    <text evidence="2">The sequence shown here is derived from an EMBL/GenBank/DDBJ whole genome shotgun (WGS) entry which is preliminary data.</text>
</comment>
<gene>
    <name evidence="2" type="ORF">FRUB_04268</name>
</gene>